<accession>A0ABQ1TX56</accession>
<sequence length="237" mass="26597">MRTIKNNYKSLFVLLVSLAITSCSNNEEGDAWAGLEDGKSTVIRDLAGDTNGSMGEEAEGKTKRGFDTFLFRFSDKKQIWIRNAADSAQYLKTKDWDIAFTGPYNSEIYVNKGSYQFNPGYGGTASSAVVRIDRPYAEVNTAASDEDFAASEINKIGWAFNDSADGWFFYSLDTHLMMAIKNRTYLIHLPDGKYAKLELINAYQGNPPTVTNLNWPAPYFTLRYYVQNDGSKNLNTK</sequence>
<proteinExistence type="predicted"/>
<evidence type="ECO:0000313" key="3">
    <source>
        <dbReference type="Proteomes" id="UP000655016"/>
    </source>
</evidence>
<evidence type="ECO:0000256" key="1">
    <source>
        <dbReference type="SAM" id="SignalP"/>
    </source>
</evidence>
<keyword evidence="1" id="KW-0732">Signal</keyword>
<keyword evidence="3" id="KW-1185">Reference proteome</keyword>
<dbReference type="EMBL" id="BMKP01000002">
    <property type="protein sequence ID" value="GGF03773.1"/>
    <property type="molecule type" value="Genomic_DNA"/>
</dbReference>
<protein>
    <recommendedName>
        <fullName evidence="4">HmuY protein</fullName>
    </recommendedName>
</protein>
<feature type="signal peptide" evidence="1">
    <location>
        <begin position="1"/>
        <end position="25"/>
    </location>
</feature>
<evidence type="ECO:0000313" key="2">
    <source>
        <dbReference type="EMBL" id="GGF03773.1"/>
    </source>
</evidence>
<dbReference type="RefSeq" id="WP_163393590.1">
    <property type="nucleotide sequence ID" value="NZ_BMKP01000002.1"/>
</dbReference>
<organism evidence="2 3">
    <name type="scientific">Flavobacterium limi</name>
    <dbReference type="NCBI Taxonomy" id="2045105"/>
    <lineage>
        <taxon>Bacteria</taxon>
        <taxon>Pseudomonadati</taxon>
        <taxon>Bacteroidota</taxon>
        <taxon>Flavobacteriia</taxon>
        <taxon>Flavobacteriales</taxon>
        <taxon>Flavobacteriaceae</taxon>
        <taxon>Flavobacterium</taxon>
    </lineage>
</organism>
<name>A0ABQ1TX56_9FLAO</name>
<dbReference type="CDD" id="cd12105">
    <property type="entry name" value="HmuY"/>
    <property type="match status" value="1"/>
</dbReference>
<evidence type="ECO:0008006" key="4">
    <source>
        <dbReference type="Google" id="ProtNLM"/>
    </source>
</evidence>
<feature type="chain" id="PRO_5046258199" description="HmuY protein" evidence="1">
    <location>
        <begin position="26"/>
        <end position="237"/>
    </location>
</feature>
<comment type="caution">
    <text evidence="2">The sequence shown here is derived from an EMBL/GenBank/DDBJ whole genome shotgun (WGS) entry which is preliminary data.</text>
</comment>
<dbReference type="InterPro" id="IPR025921">
    <property type="entry name" value="HmuY"/>
</dbReference>
<dbReference type="Proteomes" id="UP000655016">
    <property type="component" value="Unassembled WGS sequence"/>
</dbReference>
<reference evidence="3" key="1">
    <citation type="journal article" date="2019" name="Int. J. Syst. Evol. Microbiol.">
        <title>The Global Catalogue of Microorganisms (GCM) 10K type strain sequencing project: providing services to taxonomists for standard genome sequencing and annotation.</title>
        <authorList>
            <consortium name="The Broad Institute Genomics Platform"/>
            <consortium name="The Broad Institute Genome Sequencing Center for Infectious Disease"/>
            <person name="Wu L."/>
            <person name="Ma J."/>
        </authorList>
    </citation>
    <scope>NUCLEOTIDE SEQUENCE [LARGE SCALE GENOMIC DNA]</scope>
    <source>
        <strain evidence="3">CGMCC 1.16060</strain>
    </source>
</reference>
<gene>
    <name evidence="2" type="ORF">GCM10011518_11150</name>
</gene>
<dbReference type="PROSITE" id="PS51257">
    <property type="entry name" value="PROKAR_LIPOPROTEIN"/>
    <property type="match status" value="1"/>
</dbReference>